<dbReference type="UniPathway" id="UPA00070">
    <property type="reaction ID" value="UER00115"/>
</dbReference>
<dbReference type="AlphaFoldDB" id="A0A7X0INQ4"/>
<dbReference type="PRINTS" id="PR00099">
    <property type="entry name" value="CPSGATASE"/>
</dbReference>
<keyword evidence="9 12" id="KW-0665">Pyrimidine biosynthesis</keyword>
<dbReference type="PRINTS" id="PR00097">
    <property type="entry name" value="ANTSNTHASEII"/>
</dbReference>
<dbReference type="InterPro" id="IPR006274">
    <property type="entry name" value="CarbamoylP_synth_ssu"/>
</dbReference>
<evidence type="ECO:0000256" key="10">
    <source>
        <dbReference type="ARBA" id="ARBA00048816"/>
    </source>
</evidence>
<dbReference type="PANTHER" id="PTHR43418:SF7">
    <property type="entry name" value="CARBAMOYL-PHOSPHATE SYNTHASE SMALL CHAIN"/>
    <property type="match status" value="1"/>
</dbReference>
<dbReference type="NCBIfam" id="NF009475">
    <property type="entry name" value="PRK12838.1"/>
    <property type="match status" value="1"/>
</dbReference>
<dbReference type="GO" id="GO:0006207">
    <property type="term" value="P:'de novo' pyrimidine nucleobase biosynthetic process"/>
    <property type="evidence" value="ECO:0007669"/>
    <property type="project" value="InterPro"/>
</dbReference>
<dbReference type="FunFam" id="3.50.30.20:FF:000001">
    <property type="entry name" value="Carbamoyl-phosphate synthase small chain"/>
    <property type="match status" value="1"/>
</dbReference>
<dbReference type="GO" id="GO:0044205">
    <property type="term" value="P:'de novo' UMP biosynthetic process"/>
    <property type="evidence" value="ECO:0007669"/>
    <property type="project" value="UniProtKB-UniRule"/>
</dbReference>
<comment type="pathway">
    <text evidence="1 12">Pyrimidine metabolism; UMP biosynthesis via de novo pathway; (S)-dihydroorotate from bicarbonate: step 1/3.</text>
</comment>
<evidence type="ECO:0000256" key="11">
    <source>
        <dbReference type="ARBA" id="ARBA00049285"/>
    </source>
</evidence>
<keyword evidence="4 12" id="KW-0055">Arginine biosynthesis</keyword>
<dbReference type="GO" id="GO:0004088">
    <property type="term" value="F:carbamoyl-phosphate synthase (glutamine-hydrolyzing) activity"/>
    <property type="evidence" value="ECO:0007669"/>
    <property type="project" value="UniProtKB-UniRule"/>
</dbReference>
<evidence type="ECO:0000256" key="5">
    <source>
        <dbReference type="ARBA" id="ARBA00022598"/>
    </source>
</evidence>
<dbReference type="Gene3D" id="3.50.30.20">
    <property type="entry name" value="Carbamoyl-phosphate synthase small subunit, N-terminal domain"/>
    <property type="match status" value="1"/>
</dbReference>
<feature type="binding site" evidence="12">
    <location>
        <position position="364"/>
    </location>
    <ligand>
        <name>L-glutamine</name>
        <dbReference type="ChEBI" id="CHEBI:58359"/>
    </ligand>
</feature>
<comment type="function">
    <text evidence="12">Small subunit of the glutamine-dependent carbamoyl phosphate synthetase (CPSase). CPSase catalyzes the formation of carbamoyl phosphate from the ammonia moiety of glutamine, carbonate, and phosphate donated by ATP, constituting the first step of 2 biosynthetic pathways, one leading to arginine and/or urea and the other to pyrimidine nucleotides. The small subunit (glutamine amidotransferase) binds and cleaves glutamine to supply the large subunit with the substrate ammonia.</text>
</comment>
<comment type="catalytic activity">
    <reaction evidence="11 12">
        <text>L-glutamine + H2O = L-glutamate + NH4(+)</text>
        <dbReference type="Rhea" id="RHEA:15889"/>
        <dbReference type="ChEBI" id="CHEBI:15377"/>
        <dbReference type="ChEBI" id="CHEBI:28938"/>
        <dbReference type="ChEBI" id="CHEBI:29985"/>
        <dbReference type="ChEBI" id="CHEBI:58359"/>
    </reaction>
</comment>
<comment type="caution">
    <text evidence="14">The sequence shown here is derived from an EMBL/GenBank/DDBJ whole genome shotgun (WGS) entry which is preliminary data.</text>
</comment>
<dbReference type="Gene3D" id="3.40.50.880">
    <property type="match status" value="1"/>
</dbReference>
<evidence type="ECO:0000256" key="9">
    <source>
        <dbReference type="ARBA" id="ARBA00022975"/>
    </source>
</evidence>
<evidence type="ECO:0000256" key="12">
    <source>
        <dbReference type="HAMAP-Rule" id="MF_01209"/>
    </source>
</evidence>
<feature type="binding site" evidence="12">
    <location>
        <position position="324"/>
    </location>
    <ligand>
        <name>L-glutamine</name>
        <dbReference type="ChEBI" id="CHEBI:58359"/>
    </ligand>
</feature>
<dbReference type="SUPFAM" id="SSF52021">
    <property type="entry name" value="Carbamoyl phosphate synthetase, small subunit N-terminal domain"/>
    <property type="match status" value="1"/>
</dbReference>
<evidence type="ECO:0000256" key="3">
    <source>
        <dbReference type="ARBA" id="ARBA00007800"/>
    </source>
</evidence>
<dbReference type="PANTHER" id="PTHR43418">
    <property type="entry name" value="MULTIFUNCTIONAL TRYPTOPHAN BIOSYNTHESIS PROTEIN-RELATED"/>
    <property type="match status" value="1"/>
</dbReference>
<evidence type="ECO:0000259" key="13">
    <source>
        <dbReference type="SMART" id="SM01097"/>
    </source>
</evidence>
<keyword evidence="12" id="KW-0028">Amino-acid biosynthesis</keyword>
<dbReference type="EC" id="6.3.5.5" evidence="12"/>
<feature type="binding site" evidence="12">
    <location>
        <position position="92"/>
    </location>
    <ligand>
        <name>L-glutamine</name>
        <dbReference type="ChEBI" id="CHEBI:58359"/>
    </ligand>
</feature>
<dbReference type="Pfam" id="PF00988">
    <property type="entry name" value="CPSase_sm_chain"/>
    <property type="match status" value="1"/>
</dbReference>
<evidence type="ECO:0000256" key="8">
    <source>
        <dbReference type="ARBA" id="ARBA00022962"/>
    </source>
</evidence>
<name>A0A7X0INQ4_9HYPH</name>
<accession>A0A7X0INQ4</accession>
<feature type="domain" description="Carbamoyl-phosphate synthase small subunit N-terminal" evidence="13">
    <location>
        <begin position="48"/>
        <end position="182"/>
    </location>
</feature>
<feature type="binding site" evidence="12">
    <location>
        <position position="365"/>
    </location>
    <ligand>
        <name>L-glutamine</name>
        <dbReference type="ChEBI" id="CHEBI:58359"/>
    </ligand>
</feature>
<dbReference type="InterPro" id="IPR002474">
    <property type="entry name" value="CarbamoylP_synth_ssu_N"/>
</dbReference>
<evidence type="ECO:0000256" key="2">
    <source>
        <dbReference type="ARBA" id="ARBA00005077"/>
    </source>
</evidence>
<evidence type="ECO:0000256" key="6">
    <source>
        <dbReference type="ARBA" id="ARBA00022741"/>
    </source>
</evidence>
<dbReference type="GO" id="GO:0005524">
    <property type="term" value="F:ATP binding"/>
    <property type="evidence" value="ECO:0007669"/>
    <property type="project" value="UniProtKB-UniRule"/>
</dbReference>
<feature type="active site" description="Nucleophile" evidence="12">
    <location>
        <position position="320"/>
    </location>
</feature>
<protein>
    <recommendedName>
        <fullName evidence="12">Carbamoyl phosphate synthase small chain</fullName>
        <ecNumber evidence="12">6.3.5.5</ecNumber>
    </recommendedName>
    <alternativeName>
        <fullName evidence="12">Carbamoyl phosphate synthetase glutamine chain</fullName>
    </alternativeName>
</protein>
<dbReference type="InterPro" id="IPR036480">
    <property type="entry name" value="CarbP_synth_ssu_N_sf"/>
</dbReference>
<dbReference type="InterPro" id="IPR029062">
    <property type="entry name" value="Class_I_gatase-like"/>
</dbReference>
<feature type="binding site" evidence="12">
    <location>
        <position position="362"/>
    </location>
    <ligand>
        <name>L-glutamine</name>
        <dbReference type="ChEBI" id="CHEBI:58359"/>
    </ligand>
</feature>
<dbReference type="PRINTS" id="PR00096">
    <property type="entry name" value="GATASE"/>
</dbReference>
<comment type="similarity">
    <text evidence="3 12">Belongs to the CarA family.</text>
</comment>
<dbReference type="NCBIfam" id="TIGR01368">
    <property type="entry name" value="CPSaseIIsmall"/>
    <property type="match status" value="1"/>
</dbReference>
<dbReference type="PROSITE" id="PS51273">
    <property type="entry name" value="GATASE_TYPE_1"/>
    <property type="match status" value="1"/>
</dbReference>
<dbReference type="Proteomes" id="UP000565576">
    <property type="component" value="Unassembled WGS sequence"/>
</dbReference>
<comment type="pathway">
    <text evidence="2 12">Amino-acid biosynthesis; L-arginine biosynthesis; carbamoyl phosphate from bicarbonate: step 1/1.</text>
</comment>
<feature type="active site" evidence="12">
    <location>
        <position position="404"/>
    </location>
</feature>
<keyword evidence="8 12" id="KW-0315">Glutamine amidotransferase</keyword>
<dbReference type="Pfam" id="PF00117">
    <property type="entry name" value="GATase"/>
    <property type="match status" value="1"/>
</dbReference>
<feature type="active site" evidence="12">
    <location>
        <position position="406"/>
    </location>
</feature>
<keyword evidence="7 12" id="KW-0067">ATP-binding</keyword>
<dbReference type="InterPro" id="IPR035686">
    <property type="entry name" value="CPSase_GATase1"/>
</dbReference>
<evidence type="ECO:0000313" key="14">
    <source>
        <dbReference type="EMBL" id="MBB6484361.1"/>
    </source>
</evidence>
<dbReference type="InterPro" id="IPR017926">
    <property type="entry name" value="GATASE"/>
</dbReference>
<evidence type="ECO:0000256" key="4">
    <source>
        <dbReference type="ARBA" id="ARBA00022571"/>
    </source>
</evidence>
<evidence type="ECO:0000256" key="1">
    <source>
        <dbReference type="ARBA" id="ARBA00004812"/>
    </source>
</evidence>
<dbReference type="InterPro" id="IPR050472">
    <property type="entry name" value="Anth_synth/Amidotransfase"/>
</dbReference>
<dbReference type="UniPathway" id="UPA00068">
    <property type="reaction ID" value="UER00171"/>
</dbReference>
<dbReference type="SMART" id="SM01097">
    <property type="entry name" value="CPSase_sm_chain"/>
    <property type="match status" value="1"/>
</dbReference>
<feature type="binding site" evidence="12">
    <location>
        <position position="291"/>
    </location>
    <ligand>
        <name>L-glutamine</name>
        <dbReference type="ChEBI" id="CHEBI:58359"/>
    </ligand>
</feature>
<proteinExistence type="inferred from homology"/>
<feature type="region of interest" description="CPSase" evidence="12">
    <location>
        <begin position="1"/>
        <end position="242"/>
    </location>
</feature>
<dbReference type="CDD" id="cd01744">
    <property type="entry name" value="GATase1_CPSase"/>
    <property type="match status" value="1"/>
</dbReference>
<dbReference type="SUPFAM" id="SSF52317">
    <property type="entry name" value="Class I glutamine amidotransferase-like"/>
    <property type="match status" value="1"/>
</dbReference>
<feature type="binding site" evidence="12">
    <location>
        <position position="293"/>
    </location>
    <ligand>
        <name>L-glutamine</name>
        <dbReference type="ChEBI" id="CHEBI:58359"/>
    </ligand>
</feature>
<gene>
    <name evidence="12" type="primary">carA</name>
    <name evidence="14" type="ORF">GGD46_001627</name>
</gene>
<organism evidence="14 15">
    <name type="scientific">Rhizobium lusitanum</name>
    <dbReference type="NCBI Taxonomy" id="293958"/>
    <lineage>
        <taxon>Bacteria</taxon>
        <taxon>Pseudomonadati</taxon>
        <taxon>Pseudomonadota</taxon>
        <taxon>Alphaproteobacteria</taxon>
        <taxon>Hyphomicrobiales</taxon>
        <taxon>Rhizobiaceae</taxon>
        <taxon>Rhizobium/Agrobacterium group</taxon>
        <taxon>Rhizobium</taxon>
    </lineage>
</organism>
<dbReference type="EMBL" id="JACHBG010000002">
    <property type="protein sequence ID" value="MBB6484361.1"/>
    <property type="molecule type" value="Genomic_DNA"/>
</dbReference>
<evidence type="ECO:0000313" key="15">
    <source>
        <dbReference type="Proteomes" id="UP000565576"/>
    </source>
</evidence>
<comment type="subunit">
    <text evidence="12">Composed of two chains; the small (or glutamine) chain promotes the hydrolysis of glutamine to ammonia, which is used by the large (or ammonia) chain to synthesize carbamoyl phosphate. Tetramer of heterodimers (alpha,beta)4.</text>
</comment>
<evidence type="ECO:0000256" key="7">
    <source>
        <dbReference type="ARBA" id="ARBA00022840"/>
    </source>
</evidence>
<reference evidence="14 15" key="1">
    <citation type="submission" date="2020-08" db="EMBL/GenBank/DDBJ databases">
        <title>Genomic Encyclopedia of Type Strains, Phase IV (KMG-V): Genome sequencing to study the core and pangenomes of soil and plant-associated prokaryotes.</title>
        <authorList>
            <person name="Whitman W."/>
        </authorList>
    </citation>
    <scope>NUCLEOTIDE SEQUENCE [LARGE SCALE GENOMIC DNA]</scope>
    <source>
        <strain evidence="14 15">SEMIA 4060</strain>
    </source>
</reference>
<sequence>MKISSRDLGRRLYLATNMAEAYGLFKVVHDAGNGMTMTATAPWTTEKPTALLVLADGTVIEGKGIGATGKVQAEVCFNTALTGYEEILTDPSYLGQIVTFTFPHIGNVGTNEEDVEDLTPAARHGAVGVIFKADITDPSNYRAAKHLDQWLKVRGIIGLSGIDTRALTAWIRENGMPNGVIAHDPNGVFDIEQLKADAKAWSGLEGLDLAKVASSGQSSQWSQTPWIWNEGYGELGTADAKYHVVCLDYGVKRNILRLFAGLDCKVTVLPATASTDEVLGLKPDGIFLSNGPGDPAATGEYAVPVIKDLLKTEIPLFGICLGHQMLGLALGAKTAKMHQGHHGANHPVKDHTTGKVEIVSMNHGFAVDSNSLPEGVEETHVSLFDGSNCGLRVAGKPIFSVQHHPEASPGPQDSHYLFRRFINLVREKKGEAALAERA</sequence>
<feature type="binding site" evidence="12">
    <location>
        <position position="321"/>
    </location>
    <ligand>
        <name>L-glutamine</name>
        <dbReference type="ChEBI" id="CHEBI:58359"/>
    </ligand>
</feature>
<keyword evidence="5 12" id="KW-0436">Ligase</keyword>
<dbReference type="GO" id="GO:0006526">
    <property type="term" value="P:L-arginine biosynthetic process"/>
    <property type="evidence" value="ECO:0007669"/>
    <property type="project" value="UniProtKB-UniRule"/>
</dbReference>
<comment type="catalytic activity">
    <reaction evidence="10 12">
        <text>hydrogencarbonate + L-glutamine + 2 ATP + H2O = carbamoyl phosphate + L-glutamate + 2 ADP + phosphate + 2 H(+)</text>
        <dbReference type="Rhea" id="RHEA:18633"/>
        <dbReference type="ChEBI" id="CHEBI:15377"/>
        <dbReference type="ChEBI" id="CHEBI:15378"/>
        <dbReference type="ChEBI" id="CHEBI:17544"/>
        <dbReference type="ChEBI" id="CHEBI:29985"/>
        <dbReference type="ChEBI" id="CHEBI:30616"/>
        <dbReference type="ChEBI" id="CHEBI:43474"/>
        <dbReference type="ChEBI" id="CHEBI:58228"/>
        <dbReference type="ChEBI" id="CHEBI:58359"/>
        <dbReference type="ChEBI" id="CHEBI:456216"/>
        <dbReference type="EC" id="6.3.5.5"/>
    </reaction>
</comment>
<dbReference type="GO" id="GO:0006541">
    <property type="term" value="P:glutamine metabolic process"/>
    <property type="evidence" value="ECO:0007669"/>
    <property type="project" value="InterPro"/>
</dbReference>
<keyword evidence="6 12" id="KW-0547">Nucleotide-binding</keyword>
<dbReference type="HAMAP" id="MF_01209">
    <property type="entry name" value="CPSase_S_chain"/>
    <property type="match status" value="1"/>
</dbReference>